<proteinExistence type="predicted"/>
<organism evidence="1 2">
    <name type="scientific">Vibrio phage 1.204.O._10N.222.46.F12</name>
    <dbReference type="NCBI Taxonomy" id="1881263"/>
    <lineage>
        <taxon>Viruses</taxon>
        <taxon>Duplodnaviria</taxon>
        <taxon>Heunggongvirae</taxon>
        <taxon>Uroviricota</taxon>
        <taxon>Caudoviricetes</taxon>
        <taxon>Autographivirales</taxon>
        <taxon>Cyclitvirus</taxon>
        <taxon>Cyclitvirus cyclit</taxon>
    </lineage>
</organism>
<sequence length="61" mass="7228">MKHGEKVILLTGKFKDKEAYVRYGLRKRHCNYPQQYCVNVQTGLGWKTLVCNETNLLRKRT</sequence>
<dbReference type="Proteomes" id="UP000269294">
    <property type="component" value="Segment"/>
</dbReference>
<name>A0A2I7RNM1_9CAUD</name>
<evidence type="ECO:0000313" key="2">
    <source>
        <dbReference type="Proteomes" id="UP000269294"/>
    </source>
</evidence>
<dbReference type="EMBL" id="MG592574">
    <property type="protein sequence ID" value="AUR95246.1"/>
    <property type="molecule type" value="Genomic_DNA"/>
</dbReference>
<evidence type="ECO:0000313" key="1">
    <source>
        <dbReference type="EMBL" id="AUR95246.1"/>
    </source>
</evidence>
<keyword evidence="2" id="KW-1185">Reference proteome</keyword>
<accession>A0A2I7RNM1</accession>
<gene>
    <name evidence="1" type="ORF">NVP1204O_26</name>
</gene>
<reference evidence="1 2" key="1">
    <citation type="submission" date="2017-11" db="EMBL/GenBank/DDBJ databases">
        <title>A major lineage of nontailed dsDNA viruses as unrecognized killers of marine bacteria.</title>
        <authorList>
            <person name="Kauffman K.M."/>
            <person name="Hussain F.A."/>
            <person name="Yang J."/>
            <person name="Arevalo P."/>
            <person name="Brown J.M."/>
            <person name="Chang W.K."/>
            <person name="VanInsberghe D."/>
            <person name="Elsherbini J."/>
            <person name="Cutler M.B."/>
            <person name="Kelly L."/>
            <person name="Polz M.F."/>
        </authorList>
    </citation>
    <scope>NUCLEOTIDE SEQUENCE [LARGE SCALE GENOMIC DNA]</scope>
</reference>
<protein>
    <submittedName>
        <fullName evidence="1">Uncharacterized protein</fullName>
    </submittedName>
</protein>